<dbReference type="AlphaFoldDB" id="A0A3Q3WTL7"/>
<name>A0A3Q3WTL7_MOLML</name>
<protein>
    <submittedName>
        <fullName evidence="1">Uncharacterized protein</fullName>
    </submittedName>
</protein>
<evidence type="ECO:0000313" key="2">
    <source>
        <dbReference type="Proteomes" id="UP000261620"/>
    </source>
</evidence>
<dbReference type="Proteomes" id="UP000261620">
    <property type="component" value="Unplaced"/>
</dbReference>
<proteinExistence type="predicted"/>
<reference evidence="1" key="1">
    <citation type="submission" date="2025-08" db="UniProtKB">
        <authorList>
            <consortium name="Ensembl"/>
        </authorList>
    </citation>
    <scope>IDENTIFICATION</scope>
</reference>
<sequence>FPFTTTTTLFFAIHEHVTAGPISEDLPKEADLVQMTKLIECLKANNAFEDDLELSNQRKCEYFKFRVLILQM</sequence>
<keyword evidence="2" id="KW-1185">Reference proteome</keyword>
<evidence type="ECO:0000313" key="1">
    <source>
        <dbReference type="Ensembl" id="ENSMMOP00000018638.1"/>
    </source>
</evidence>
<dbReference type="Ensembl" id="ENSMMOT00000018939.1">
    <property type="protein sequence ID" value="ENSMMOP00000018638.1"/>
    <property type="gene ID" value="ENSMMOG00000014115.1"/>
</dbReference>
<reference evidence="1" key="2">
    <citation type="submission" date="2025-09" db="UniProtKB">
        <authorList>
            <consortium name="Ensembl"/>
        </authorList>
    </citation>
    <scope>IDENTIFICATION</scope>
</reference>
<organism evidence="1 2">
    <name type="scientific">Mola mola</name>
    <name type="common">Ocean sunfish</name>
    <name type="synonym">Tetraodon mola</name>
    <dbReference type="NCBI Taxonomy" id="94237"/>
    <lineage>
        <taxon>Eukaryota</taxon>
        <taxon>Metazoa</taxon>
        <taxon>Chordata</taxon>
        <taxon>Craniata</taxon>
        <taxon>Vertebrata</taxon>
        <taxon>Euteleostomi</taxon>
        <taxon>Actinopterygii</taxon>
        <taxon>Neopterygii</taxon>
        <taxon>Teleostei</taxon>
        <taxon>Neoteleostei</taxon>
        <taxon>Acanthomorphata</taxon>
        <taxon>Eupercaria</taxon>
        <taxon>Tetraodontiformes</taxon>
        <taxon>Molidae</taxon>
        <taxon>Mola</taxon>
    </lineage>
</organism>
<accession>A0A3Q3WTL7</accession>